<keyword evidence="12" id="KW-1185">Reference proteome</keyword>
<keyword evidence="7 9" id="KW-0368">Histidine biosynthesis</keyword>
<evidence type="ECO:0000256" key="9">
    <source>
        <dbReference type="RuleBase" id="RU000598"/>
    </source>
</evidence>
<feature type="compositionally biased region" description="Basic residues" evidence="10">
    <location>
        <begin position="323"/>
        <end position="336"/>
    </location>
</feature>
<keyword evidence="8 9" id="KW-0456">Lyase</keyword>
<comment type="pathway">
    <text evidence="2 9">Amino-acid biosynthesis; L-histidine biosynthesis; L-histidine from 5-phospho-alpha-D-ribose 1-diphosphate: step 6/9.</text>
</comment>
<protein>
    <recommendedName>
        <fullName evidence="5 9">Imidazoleglycerol-phosphate dehydratase</fullName>
        <ecNumber evidence="4 9">4.2.1.19</ecNumber>
    </recommendedName>
</protein>
<dbReference type="PROSITE" id="PS00954">
    <property type="entry name" value="IGP_DEHYDRATASE_1"/>
    <property type="match status" value="1"/>
</dbReference>
<dbReference type="PROSITE" id="PS00955">
    <property type="entry name" value="IGP_DEHYDRATASE_2"/>
    <property type="match status" value="1"/>
</dbReference>
<gene>
    <name evidence="11" type="ORF">PaG_04968</name>
</gene>
<dbReference type="FunFam" id="3.30.230.40:FF:000004">
    <property type="entry name" value="Imidazoleglycerol-phosphate dehydratase"/>
    <property type="match status" value="1"/>
</dbReference>
<dbReference type="Pfam" id="PF00475">
    <property type="entry name" value="IGPD"/>
    <property type="match status" value="1"/>
</dbReference>
<feature type="compositionally biased region" description="Low complexity" evidence="10">
    <location>
        <begin position="429"/>
        <end position="451"/>
    </location>
</feature>
<evidence type="ECO:0000256" key="4">
    <source>
        <dbReference type="ARBA" id="ARBA00012075"/>
    </source>
</evidence>
<dbReference type="CDD" id="cd07914">
    <property type="entry name" value="IGPD"/>
    <property type="match status" value="1"/>
</dbReference>
<dbReference type="HAMAP" id="MF_00076">
    <property type="entry name" value="HisB"/>
    <property type="match status" value="1"/>
</dbReference>
<dbReference type="InterPro" id="IPR038494">
    <property type="entry name" value="IGPD_sf"/>
</dbReference>
<evidence type="ECO:0000313" key="11">
    <source>
        <dbReference type="EMBL" id="ETS61031.1"/>
    </source>
</evidence>
<dbReference type="GO" id="GO:0000105">
    <property type="term" value="P:L-histidine biosynthetic process"/>
    <property type="evidence" value="ECO:0007669"/>
    <property type="project" value="UniProtKB-UniPathway"/>
</dbReference>
<dbReference type="EC" id="4.2.1.19" evidence="4 9"/>
<evidence type="ECO:0000313" key="12">
    <source>
        <dbReference type="Proteomes" id="UP000019462"/>
    </source>
</evidence>
<evidence type="ECO:0000256" key="8">
    <source>
        <dbReference type="ARBA" id="ARBA00023239"/>
    </source>
</evidence>
<evidence type="ECO:0000256" key="5">
    <source>
        <dbReference type="ARBA" id="ARBA00016664"/>
    </source>
</evidence>
<evidence type="ECO:0000256" key="10">
    <source>
        <dbReference type="SAM" id="MobiDB-lite"/>
    </source>
</evidence>
<dbReference type="Proteomes" id="UP000019462">
    <property type="component" value="Unassembled WGS sequence"/>
</dbReference>
<dbReference type="HOGENOM" id="CLU_313767_0_0_1"/>
<evidence type="ECO:0000256" key="3">
    <source>
        <dbReference type="ARBA" id="ARBA00007481"/>
    </source>
</evidence>
<organism evidence="11 12">
    <name type="scientific">Moesziomyces aphidis</name>
    <name type="common">Pseudozyma aphidis</name>
    <dbReference type="NCBI Taxonomy" id="84754"/>
    <lineage>
        <taxon>Eukaryota</taxon>
        <taxon>Fungi</taxon>
        <taxon>Dikarya</taxon>
        <taxon>Basidiomycota</taxon>
        <taxon>Ustilaginomycotina</taxon>
        <taxon>Ustilaginomycetes</taxon>
        <taxon>Ustilaginales</taxon>
        <taxon>Ustilaginaceae</taxon>
        <taxon>Moesziomyces</taxon>
    </lineage>
</organism>
<reference evidence="11 12" key="1">
    <citation type="journal article" date="2014" name="Genome Announc.">
        <title>Genome sequence of the basidiomycetous fungus Pseudozyma aphidis DSM70725, an efficient producer of biosurfactant mannosylerythritol lipids.</title>
        <authorList>
            <person name="Lorenz S."/>
            <person name="Guenther M."/>
            <person name="Grumaz C."/>
            <person name="Rupp S."/>
            <person name="Zibek S."/>
            <person name="Sohn K."/>
        </authorList>
    </citation>
    <scope>NUCLEOTIDE SEQUENCE [LARGE SCALE GENOMIC DNA]</scope>
    <source>
        <strain evidence="12">ATCC 32657 / CBS 517.83 / DSM 70725 / JCM 10318 / NBRC 10182 / NRRL Y-7954 / St-0401</strain>
    </source>
</reference>
<keyword evidence="6" id="KW-0028">Amino-acid biosynthesis</keyword>
<name>W3VJU6_MOEAP</name>
<comment type="catalytic activity">
    <reaction evidence="1 9">
        <text>D-erythro-1-(imidazol-4-yl)glycerol 3-phosphate = 3-(imidazol-4-yl)-2-oxopropyl phosphate + H2O</text>
        <dbReference type="Rhea" id="RHEA:11040"/>
        <dbReference type="ChEBI" id="CHEBI:15377"/>
        <dbReference type="ChEBI" id="CHEBI:57766"/>
        <dbReference type="ChEBI" id="CHEBI:58278"/>
        <dbReference type="EC" id="4.2.1.19"/>
    </reaction>
</comment>
<dbReference type="PANTHER" id="PTHR23133:SF2">
    <property type="entry name" value="IMIDAZOLEGLYCEROL-PHOSPHATE DEHYDRATASE"/>
    <property type="match status" value="1"/>
</dbReference>
<sequence length="933" mass="98377">MASASQAGSFQARSATVSRVTNETKIEVSLSLDTHPTFAPQTINVKTGIGFLDHMLHALAKHGGMSLTLACEGDLWIDDHHTAEDCALALGAAFKKALGPVKGIKRYGTGHAPLDEALSRAVIDISSRPYCVAELGLKREKIGDLSCEMIPHVFHSFAMEAGVTLHVDCLRGDNDHHRSESAFKALALAIKEAISRTGTDDVPSTKGASSLSLEFDLFFAIATSRTLLALECWSWQRTRLAETSIAMGARLGPCCILIMMAIDVTRHVGPAQTVAARSTLHRLSLPLLTLQHDVTCLDVSVMEANGVEIGWTLLGACEETPPHRIRTNPTRRRKPHNNTLSSSLRRVSLRPPATHLAALEPLDIGLIRLALSQSLRTIVHRTSTTTMASPVPHTNTARAPLAELPLHQFVSQSLAASPTSNSEKLLKTPSRSRSRSPSLSRSRRGSLSVSPHKQAVLQNHRLVREGSVASPSSSSSPSEPMADTDVSLRPRRLFESSGQAGLDLEASPVLAAATSAGSRFSPRNVGNLVHHSPGRPSTPKGASTTPLNTRHHRPPHTSGPKPDKFVEPSPTTQRVSEPRLPATRRRDQDAAAATSTPSRTRIRQLSAAAETQTEMAAAGATTPVEDPIQAASSAVLQSLPKKKHRVSRTEVAIAHEEAGAGPMASPSPRKMTDYFSPSQDEPGASVSGLALSRRRADSITLDAAAVASLPSLAGLGTKTSANGLALAQSGLFLGLVARPLPGWTVYEDASPDALASQDTAPSQDHAASESDALSAASSPMSSPARNAPSTPNKENRRPDASLLASMVVPMALPDRAYSVDILPAKTGAASRKRGTGGRLSLLADAEDGDAAKEALQQDGEDGDNSALSGWGKKPKSRVHHGSAAGTPASGTRKASAHQRKASAGSRKASSTHGVDAAVSVDAVASRTRSRTRA</sequence>
<dbReference type="OrthoDB" id="447729at2759"/>
<dbReference type="InterPro" id="IPR000807">
    <property type="entry name" value="ImidazoleglycerolP_deHydtase"/>
</dbReference>
<feature type="compositionally biased region" description="Polar residues" evidence="10">
    <location>
        <begin position="413"/>
        <end position="423"/>
    </location>
</feature>
<evidence type="ECO:0000256" key="2">
    <source>
        <dbReference type="ARBA" id="ARBA00005047"/>
    </source>
</evidence>
<feature type="region of interest" description="Disordered" evidence="10">
    <location>
        <begin position="754"/>
        <end position="798"/>
    </location>
</feature>
<evidence type="ECO:0000256" key="1">
    <source>
        <dbReference type="ARBA" id="ARBA00001723"/>
    </source>
</evidence>
<dbReference type="SUPFAM" id="SSF54211">
    <property type="entry name" value="Ribosomal protein S5 domain 2-like"/>
    <property type="match status" value="2"/>
</dbReference>
<dbReference type="InterPro" id="IPR020568">
    <property type="entry name" value="Ribosomal_Su5_D2-typ_SF"/>
</dbReference>
<proteinExistence type="inferred from homology"/>
<evidence type="ECO:0000256" key="6">
    <source>
        <dbReference type="ARBA" id="ARBA00022605"/>
    </source>
</evidence>
<feature type="compositionally biased region" description="Low complexity" evidence="10">
    <location>
        <begin position="901"/>
        <end position="926"/>
    </location>
</feature>
<feature type="region of interest" description="Disordered" evidence="10">
    <location>
        <begin position="515"/>
        <end position="611"/>
    </location>
</feature>
<comment type="similarity">
    <text evidence="3 9">Belongs to the imidazoleglycerol-phosphate dehydratase family.</text>
</comment>
<dbReference type="PANTHER" id="PTHR23133">
    <property type="entry name" value="IMIDAZOLEGLYCEROL-PHOSPHATE DEHYDRATASE HIS7"/>
    <property type="match status" value="1"/>
</dbReference>
<dbReference type="EMBL" id="AWNI01000022">
    <property type="protein sequence ID" value="ETS61031.1"/>
    <property type="molecule type" value="Genomic_DNA"/>
</dbReference>
<dbReference type="AlphaFoldDB" id="W3VJU6"/>
<dbReference type="Gene3D" id="3.30.230.40">
    <property type="entry name" value="Imidazole glycerol phosphate dehydratase, domain 1"/>
    <property type="match status" value="2"/>
</dbReference>
<feature type="region of interest" description="Disordered" evidence="10">
    <location>
        <begin position="413"/>
        <end position="485"/>
    </location>
</feature>
<dbReference type="NCBIfam" id="NF002114">
    <property type="entry name" value="PRK00951.2-4"/>
    <property type="match status" value="1"/>
</dbReference>
<dbReference type="GO" id="GO:0004424">
    <property type="term" value="F:imidazoleglycerol-phosphate dehydratase activity"/>
    <property type="evidence" value="ECO:0007669"/>
    <property type="project" value="UniProtKB-EC"/>
</dbReference>
<feature type="region of interest" description="Disordered" evidence="10">
    <location>
        <begin position="844"/>
        <end position="933"/>
    </location>
</feature>
<dbReference type="UniPathway" id="UPA00031">
    <property type="reaction ID" value="UER00011"/>
</dbReference>
<feature type="region of interest" description="Disordered" evidence="10">
    <location>
        <begin position="322"/>
        <end position="344"/>
    </location>
</feature>
<accession>W3VJU6</accession>
<feature type="compositionally biased region" description="Low complexity" evidence="10">
    <location>
        <begin position="769"/>
        <end position="789"/>
    </location>
</feature>
<dbReference type="InterPro" id="IPR020565">
    <property type="entry name" value="ImidazoleglycerP_deHydtase_CS"/>
</dbReference>
<comment type="caution">
    <text evidence="11">The sequence shown here is derived from an EMBL/GenBank/DDBJ whole genome shotgun (WGS) entry which is preliminary data.</text>
</comment>
<evidence type="ECO:0000256" key="7">
    <source>
        <dbReference type="ARBA" id="ARBA00023102"/>
    </source>
</evidence>
<dbReference type="FunFam" id="3.30.230.40:FF:000001">
    <property type="entry name" value="Imidazoleglycerol-phosphate dehydratase HisB"/>
    <property type="match status" value="1"/>
</dbReference>